<dbReference type="AlphaFoldDB" id="A0A6J4UVF2"/>
<dbReference type="PANTHER" id="PTHR43464:SF19">
    <property type="entry name" value="UBIQUINONE BIOSYNTHESIS O-METHYLTRANSFERASE, MITOCHONDRIAL"/>
    <property type="match status" value="1"/>
</dbReference>
<accession>A0A6J4UVF2</accession>
<protein>
    <submittedName>
        <fullName evidence="5">SAM-dependent methyltransferase</fullName>
    </submittedName>
</protein>
<dbReference type="EMBL" id="CADCWP010000020">
    <property type="protein sequence ID" value="CAA9557247.1"/>
    <property type="molecule type" value="Genomic_DNA"/>
</dbReference>
<evidence type="ECO:0000256" key="2">
    <source>
        <dbReference type="ARBA" id="ARBA00022679"/>
    </source>
</evidence>
<dbReference type="PANTHER" id="PTHR43464">
    <property type="entry name" value="METHYLTRANSFERASE"/>
    <property type="match status" value="1"/>
</dbReference>
<evidence type="ECO:0000259" key="4">
    <source>
        <dbReference type="Pfam" id="PF13649"/>
    </source>
</evidence>
<evidence type="ECO:0000313" key="5">
    <source>
        <dbReference type="EMBL" id="CAA9557247.1"/>
    </source>
</evidence>
<keyword evidence="1 5" id="KW-0489">Methyltransferase</keyword>
<gene>
    <name evidence="5" type="ORF">AVDCRST_MAG86-296</name>
</gene>
<dbReference type="GO" id="GO:0008168">
    <property type="term" value="F:methyltransferase activity"/>
    <property type="evidence" value="ECO:0007669"/>
    <property type="project" value="UniProtKB-KW"/>
</dbReference>
<evidence type="ECO:0000256" key="1">
    <source>
        <dbReference type="ARBA" id="ARBA00022603"/>
    </source>
</evidence>
<dbReference type="Gene3D" id="3.40.50.150">
    <property type="entry name" value="Vaccinia Virus protein VP39"/>
    <property type="match status" value="1"/>
</dbReference>
<organism evidence="5">
    <name type="scientific">uncultured Truepera sp</name>
    <dbReference type="NCBI Taxonomy" id="543023"/>
    <lineage>
        <taxon>Bacteria</taxon>
        <taxon>Thermotogati</taxon>
        <taxon>Deinococcota</taxon>
        <taxon>Deinococci</taxon>
        <taxon>Trueperales</taxon>
        <taxon>Trueperaceae</taxon>
        <taxon>Truepera</taxon>
        <taxon>environmental samples</taxon>
    </lineage>
</organism>
<keyword evidence="2 5" id="KW-0808">Transferase</keyword>
<dbReference type="GO" id="GO:0032259">
    <property type="term" value="P:methylation"/>
    <property type="evidence" value="ECO:0007669"/>
    <property type="project" value="UniProtKB-KW"/>
</dbReference>
<dbReference type="CDD" id="cd02440">
    <property type="entry name" value="AdoMet_MTases"/>
    <property type="match status" value="1"/>
</dbReference>
<keyword evidence="3" id="KW-0949">S-adenosyl-L-methionine</keyword>
<evidence type="ECO:0000256" key="3">
    <source>
        <dbReference type="ARBA" id="ARBA00022691"/>
    </source>
</evidence>
<reference evidence="5" key="1">
    <citation type="submission" date="2020-02" db="EMBL/GenBank/DDBJ databases">
        <authorList>
            <person name="Meier V. D."/>
        </authorList>
    </citation>
    <scope>NUCLEOTIDE SEQUENCE</scope>
    <source>
        <strain evidence="5">AVDCRST_MAG86</strain>
    </source>
</reference>
<name>A0A6J4UVF2_9DEIN</name>
<sequence length="248" mass="27306">MNSRTYDSGADYDAQYSALYEPEIRTLTALALRQGGAVLDLCCGTGIVTVPLAETGLEVVGVDISAEMLATAKAKAVGRENLTFVRQDALEFISGQRFGLALMTGNAFQAFLSEEHVKALLAQVYEHLRPGGVFIFDTRLPEGYDFTLDDDFKLWSEYRDAAGDLARFLVKQTAFDAEHGVLHYEMQDVFADGTVKPSSETLKFTPLRTLLTWVRAAGFEVVGEYQNWHLEPLQAGAAAAVLELRKPN</sequence>
<dbReference type="InterPro" id="IPR041698">
    <property type="entry name" value="Methyltransf_25"/>
</dbReference>
<dbReference type="Pfam" id="PF13649">
    <property type="entry name" value="Methyltransf_25"/>
    <property type="match status" value="1"/>
</dbReference>
<feature type="domain" description="Methyltransferase" evidence="4">
    <location>
        <begin position="38"/>
        <end position="132"/>
    </location>
</feature>
<proteinExistence type="predicted"/>
<dbReference type="SUPFAM" id="SSF53335">
    <property type="entry name" value="S-adenosyl-L-methionine-dependent methyltransferases"/>
    <property type="match status" value="1"/>
</dbReference>
<dbReference type="InterPro" id="IPR029063">
    <property type="entry name" value="SAM-dependent_MTases_sf"/>
</dbReference>